<protein>
    <submittedName>
        <fullName evidence="1">Antibiotic ABC transporter</fullName>
    </submittedName>
</protein>
<dbReference type="EMBL" id="QZCG01000002">
    <property type="protein sequence ID" value="RJE88034.1"/>
    <property type="molecule type" value="Genomic_DNA"/>
</dbReference>
<organism evidence="1 2">
    <name type="scientific">Paracoccus onubensis</name>
    <dbReference type="NCBI Taxonomy" id="1675788"/>
    <lineage>
        <taxon>Bacteria</taxon>
        <taxon>Pseudomonadati</taxon>
        <taxon>Pseudomonadota</taxon>
        <taxon>Alphaproteobacteria</taxon>
        <taxon>Rhodobacterales</taxon>
        <taxon>Paracoccaceae</taxon>
        <taxon>Paracoccus</taxon>
    </lineage>
</organism>
<comment type="caution">
    <text evidence="1">The sequence shown here is derived from an EMBL/GenBank/DDBJ whole genome shotgun (WGS) entry which is preliminary data.</text>
</comment>
<accession>A0A418T4C7</accession>
<name>A0A418T4C7_9RHOB</name>
<dbReference type="Proteomes" id="UP000284202">
    <property type="component" value="Unassembled WGS sequence"/>
</dbReference>
<proteinExistence type="predicted"/>
<gene>
    <name evidence="1" type="ORF">D3P04_03720</name>
</gene>
<dbReference type="AlphaFoldDB" id="A0A418T4C7"/>
<evidence type="ECO:0000313" key="1">
    <source>
        <dbReference type="EMBL" id="RJE88034.1"/>
    </source>
</evidence>
<keyword evidence="2" id="KW-1185">Reference proteome</keyword>
<evidence type="ECO:0000313" key="2">
    <source>
        <dbReference type="Proteomes" id="UP000284202"/>
    </source>
</evidence>
<dbReference type="OrthoDB" id="7869201at2"/>
<reference evidence="2" key="1">
    <citation type="submission" date="2018-09" db="EMBL/GenBank/DDBJ databases">
        <title>Acidovorax cavernicola nov. sp. isolated from Gruta de las Maravillas (Aracena, Spain).</title>
        <authorList>
            <person name="Jurado V."/>
            <person name="Gutierrez-Patricio S."/>
            <person name="Gonzalez-Pimentel J.L."/>
            <person name="Miller A.Z."/>
            <person name="Laiz L."/>
            <person name="Saiz-Jimenez C."/>
        </authorList>
    </citation>
    <scope>NUCLEOTIDE SEQUENCE [LARGE SCALE GENOMIC DNA]</scope>
    <source>
        <strain evidence="2">1011MAR3C25</strain>
    </source>
</reference>
<sequence>MTRKTVSSSPFQLWAQLTRISVESQMVIGLRVAGMLGLIAQAPGEPYRMVAEKQAAASESLYAMAQAASRGASPEQVLSEALRPYDKRISANSRRLTRQL</sequence>